<gene>
    <name evidence="7" type="ORF">RND81_06G150700</name>
</gene>
<reference evidence="7" key="1">
    <citation type="submission" date="2024-03" db="EMBL/GenBank/DDBJ databases">
        <title>WGS assembly of Saponaria officinalis var. Norfolk2.</title>
        <authorList>
            <person name="Jenkins J."/>
            <person name="Shu S."/>
            <person name="Grimwood J."/>
            <person name="Barry K."/>
            <person name="Goodstein D."/>
            <person name="Schmutz J."/>
            <person name="Leebens-Mack J."/>
            <person name="Osbourn A."/>
        </authorList>
    </citation>
    <scope>NUCLEOTIDE SEQUENCE [LARGE SCALE GENOMIC DNA]</scope>
    <source>
        <strain evidence="7">JIC</strain>
    </source>
</reference>
<dbReference type="GO" id="GO:0000447">
    <property type="term" value="P:endonucleolytic cleavage in ITS1 to separate SSU-rRNA from 5.8S rRNA and LSU-rRNA from tricistronic rRNA transcript (SSU-rRNA, 5.8S rRNA, LSU-rRNA)"/>
    <property type="evidence" value="ECO:0007669"/>
    <property type="project" value="TreeGrafter"/>
</dbReference>
<proteinExistence type="inferred from homology"/>
<sequence length="349" mass="38671">MENIDFGKKDVIIDGGNLLAYNPHHHFQSIPSLREELVQKCLESGTEAAQGIINFLFNLPATEDVDGPIVTLPAPTSRLPRQKHLPRPKPPTKWEKFAKDKGIKKRKKDKTAYDEKSDSWKRTYGYDRANDENDVPIIEAKPSDEPGVDPFAKRKTDRKDRVLKQEKNRLRNLKEAANVGALPSHVQLAAQSLPITGSQTAAKKLGKRELEEVAGHAATSTASIGKFDKKLPGEKKQKADGKHRKFLPVVQGRGMGSQEKEQTDKILNKLLSKHSDGVLNIDKAVRKINVQKEKKHDGKKAKTSSDSSKLKPNKKPFKKSSGKGSSQKTSSSSKGAFHKGSHKSKQSKS</sequence>
<comment type="caution">
    <text evidence="7">The sequence shown here is derived from an EMBL/GenBank/DDBJ whole genome shotgun (WGS) entry which is preliminary data.</text>
</comment>
<feature type="compositionally biased region" description="Low complexity" evidence="6">
    <location>
        <begin position="322"/>
        <end position="335"/>
    </location>
</feature>
<comment type="similarity">
    <text evidence="2 5">Belongs to the RRS1 family.</text>
</comment>
<dbReference type="PANTHER" id="PTHR17602:SF4">
    <property type="entry name" value="RIBOSOME BIOGENESIS REGULATORY PROTEIN HOMOLOG"/>
    <property type="match status" value="1"/>
</dbReference>
<feature type="compositionally biased region" description="Basic and acidic residues" evidence="6">
    <location>
        <begin position="226"/>
        <end position="240"/>
    </location>
</feature>
<keyword evidence="4 5" id="KW-0539">Nucleus</keyword>
<keyword evidence="3 5" id="KW-0690">Ribosome biogenesis</keyword>
<dbReference type="GO" id="GO:0030687">
    <property type="term" value="C:preribosome, large subunit precursor"/>
    <property type="evidence" value="ECO:0007669"/>
    <property type="project" value="TreeGrafter"/>
</dbReference>
<feature type="region of interest" description="Disordered" evidence="6">
    <location>
        <begin position="138"/>
        <end position="163"/>
    </location>
</feature>
<protein>
    <recommendedName>
        <fullName evidence="5">Ribosome biogenesis regulatory protein</fullName>
    </recommendedName>
</protein>
<dbReference type="PANTHER" id="PTHR17602">
    <property type="entry name" value="RIBOSOME BIOGENESIS REGULATORY PROTEIN"/>
    <property type="match status" value="1"/>
</dbReference>
<dbReference type="GO" id="GO:0005730">
    <property type="term" value="C:nucleolus"/>
    <property type="evidence" value="ECO:0007669"/>
    <property type="project" value="TreeGrafter"/>
</dbReference>
<keyword evidence="8" id="KW-1185">Reference proteome</keyword>
<evidence type="ECO:0000256" key="5">
    <source>
        <dbReference type="RuleBase" id="RU364132"/>
    </source>
</evidence>
<comment type="subcellular location">
    <subcellularLocation>
        <location evidence="1 5">Nucleus</location>
    </subcellularLocation>
</comment>
<accession>A0AAW1KBQ7</accession>
<dbReference type="Pfam" id="PF04939">
    <property type="entry name" value="RRS1"/>
    <property type="match status" value="1"/>
</dbReference>
<feature type="region of interest" description="Disordered" evidence="6">
    <location>
        <begin position="72"/>
        <end position="118"/>
    </location>
</feature>
<dbReference type="EMBL" id="JBDFQZ010000006">
    <property type="protein sequence ID" value="KAK9715217.1"/>
    <property type="molecule type" value="Genomic_DNA"/>
</dbReference>
<feature type="compositionally biased region" description="Basic and acidic residues" evidence="6">
    <location>
        <begin position="151"/>
        <end position="163"/>
    </location>
</feature>
<dbReference type="AlphaFoldDB" id="A0AAW1KBQ7"/>
<feature type="region of interest" description="Disordered" evidence="6">
    <location>
        <begin position="289"/>
        <end position="349"/>
    </location>
</feature>
<feature type="region of interest" description="Disordered" evidence="6">
    <location>
        <begin position="214"/>
        <end position="268"/>
    </location>
</feature>
<feature type="compositionally biased region" description="Basic residues" evidence="6">
    <location>
        <begin position="336"/>
        <end position="349"/>
    </location>
</feature>
<dbReference type="Proteomes" id="UP001443914">
    <property type="component" value="Unassembled WGS sequence"/>
</dbReference>
<feature type="compositionally biased region" description="Basic and acidic residues" evidence="6">
    <location>
        <begin position="92"/>
        <end position="101"/>
    </location>
</feature>
<evidence type="ECO:0000256" key="4">
    <source>
        <dbReference type="ARBA" id="ARBA00023242"/>
    </source>
</evidence>
<evidence type="ECO:0000256" key="2">
    <source>
        <dbReference type="ARBA" id="ARBA00010077"/>
    </source>
</evidence>
<evidence type="ECO:0000256" key="6">
    <source>
        <dbReference type="SAM" id="MobiDB-lite"/>
    </source>
</evidence>
<comment type="function">
    <text evidence="5">Involved in ribosomal large subunit assembly.</text>
</comment>
<name>A0AAW1KBQ7_SAPOF</name>
<evidence type="ECO:0000256" key="3">
    <source>
        <dbReference type="ARBA" id="ARBA00022517"/>
    </source>
</evidence>
<evidence type="ECO:0000313" key="7">
    <source>
        <dbReference type="EMBL" id="KAK9715217.1"/>
    </source>
</evidence>
<dbReference type="GO" id="GO:0042273">
    <property type="term" value="P:ribosomal large subunit biogenesis"/>
    <property type="evidence" value="ECO:0007669"/>
    <property type="project" value="TreeGrafter"/>
</dbReference>
<dbReference type="InterPro" id="IPR007023">
    <property type="entry name" value="Ribosom_reg"/>
</dbReference>
<feature type="compositionally biased region" description="Basic residues" evidence="6">
    <location>
        <begin position="311"/>
        <end position="321"/>
    </location>
</feature>
<organism evidence="7 8">
    <name type="scientific">Saponaria officinalis</name>
    <name type="common">Common soapwort</name>
    <name type="synonym">Lychnis saponaria</name>
    <dbReference type="NCBI Taxonomy" id="3572"/>
    <lineage>
        <taxon>Eukaryota</taxon>
        <taxon>Viridiplantae</taxon>
        <taxon>Streptophyta</taxon>
        <taxon>Embryophyta</taxon>
        <taxon>Tracheophyta</taxon>
        <taxon>Spermatophyta</taxon>
        <taxon>Magnoliopsida</taxon>
        <taxon>eudicotyledons</taxon>
        <taxon>Gunneridae</taxon>
        <taxon>Pentapetalae</taxon>
        <taxon>Caryophyllales</taxon>
        <taxon>Caryophyllaceae</taxon>
        <taxon>Caryophylleae</taxon>
        <taxon>Saponaria</taxon>
    </lineage>
</organism>
<feature type="compositionally biased region" description="Basic and acidic residues" evidence="6">
    <location>
        <begin position="258"/>
        <end position="267"/>
    </location>
</feature>
<evidence type="ECO:0000313" key="8">
    <source>
        <dbReference type="Proteomes" id="UP001443914"/>
    </source>
</evidence>
<evidence type="ECO:0000256" key="1">
    <source>
        <dbReference type="ARBA" id="ARBA00004123"/>
    </source>
</evidence>